<dbReference type="InterPro" id="IPR003817">
    <property type="entry name" value="PS_Dcarbxylase"/>
</dbReference>
<feature type="region of interest" description="Disordered" evidence="3">
    <location>
        <begin position="1"/>
        <end position="31"/>
    </location>
</feature>
<keyword evidence="1" id="KW-0210">Decarboxylase</keyword>
<evidence type="ECO:0000256" key="1">
    <source>
        <dbReference type="ARBA" id="ARBA00022793"/>
    </source>
</evidence>
<evidence type="ECO:0000259" key="4">
    <source>
        <dbReference type="PROSITE" id="PS50004"/>
    </source>
</evidence>
<dbReference type="OMA" id="FKTATSH"/>
<dbReference type="Pfam" id="PF00168">
    <property type="entry name" value="C2"/>
    <property type="match status" value="1"/>
</dbReference>
<dbReference type="PANTHER" id="PTHR10067">
    <property type="entry name" value="PHOSPHATIDYLSERINE DECARBOXYLASE"/>
    <property type="match status" value="1"/>
</dbReference>
<reference evidence="5 6" key="1">
    <citation type="journal article" date="2021" name="Nat. Plants">
        <title>The Taxus genome provides insights into paclitaxel biosynthesis.</title>
        <authorList>
            <person name="Xiong X."/>
            <person name="Gou J."/>
            <person name="Liao Q."/>
            <person name="Li Y."/>
            <person name="Zhou Q."/>
            <person name="Bi G."/>
            <person name="Li C."/>
            <person name="Du R."/>
            <person name="Wang X."/>
            <person name="Sun T."/>
            <person name="Guo L."/>
            <person name="Liang H."/>
            <person name="Lu P."/>
            <person name="Wu Y."/>
            <person name="Zhang Z."/>
            <person name="Ro D.K."/>
            <person name="Shang Y."/>
            <person name="Huang S."/>
            <person name="Yan J."/>
        </authorList>
    </citation>
    <scope>NUCLEOTIDE SEQUENCE [LARGE SCALE GENOMIC DNA]</scope>
    <source>
        <strain evidence="5">Ta-2019</strain>
    </source>
</reference>
<proteinExistence type="predicted"/>
<keyword evidence="2" id="KW-0456">Lyase</keyword>
<dbReference type="PANTHER" id="PTHR10067:SF17">
    <property type="entry name" value="PHOSPHATIDYLSERINE DECARBOXYLASE PROENZYME 2"/>
    <property type="match status" value="1"/>
</dbReference>
<evidence type="ECO:0000313" key="6">
    <source>
        <dbReference type="Proteomes" id="UP000824469"/>
    </source>
</evidence>
<dbReference type="InterPro" id="IPR035892">
    <property type="entry name" value="C2_domain_sf"/>
</dbReference>
<dbReference type="AlphaFoldDB" id="A0AA38G5N5"/>
<dbReference type="Gene3D" id="2.60.40.150">
    <property type="entry name" value="C2 domain"/>
    <property type="match status" value="1"/>
</dbReference>
<gene>
    <name evidence="5" type="ORF">KI387_024031</name>
</gene>
<accession>A0AA38G5N5</accession>
<dbReference type="PROSITE" id="PS50004">
    <property type="entry name" value="C2"/>
    <property type="match status" value="1"/>
</dbReference>
<comment type="caution">
    <text evidence="5">The sequence shown here is derived from an EMBL/GenBank/DDBJ whole genome shotgun (WGS) entry which is preliminary data.</text>
</comment>
<name>A0AA38G5N5_TAXCH</name>
<evidence type="ECO:0000256" key="2">
    <source>
        <dbReference type="ARBA" id="ARBA00023239"/>
    </source>
</evidence>
<sequence length="146" mass="16642">MGNSESGRWSEEEQAQDKNDSSSSSSSRRSLRRSFFKFSSTNKSTNDGDNKFFTTHEFSGIVRIQLLQAEMQFKDKWFACFSLGHQTFKTATSHHTKKPVWKSEKKVALEANGPRVARISVFETNTLRKNNLVGYCEVDLTDIFSA</sequence>
<evidence type="ECO:0000256" key="3">
    <source>
        <dbReference type="SAM" id="MobiDB-lite"/>
    </source>
</evidence>
<evidence type="ECO:0000313" key="5">
    <source>
        <dbReference type="EMBL" id="KAH9315404.1"/>
    </source>
</evidence>
<dbReference type="GO" id="GO:0004609">
    <property type="term" value="F:phosphatidylserine decarboxylase activity"/>
    <property type="evidence" value="ECO:0007669"/>
    <property type="project" value="InterPro"/>
</dbReference>
<dbReference type="SUPFAM" id="SSF49562">
    <property type="entry name" value="C2 domain (Calcium/lipid-binding domain, CaLB)"/>
    <property type="match status" value="1"/>
</dbReference>
<feature type="domain" description="C2" evidence="4">
    <location>
        <begin position="17"/>
        <end position="146"/>
    </location>
</feature>
<feature type="compositionally biased region" description="Basic and acidic residues" evidence="3">
    <location>
        <begin position="8"/>
        <end position="20"/>
    </location>
</feature>
<dbReference type="EMBL" id="JAHRHJ020000005">
    <property type="protein sequence ID" value="KAH9315404.1"/>
    <property type="molecule type" value="Genomic_DNA"/>
</dbReference>
<protein>
    <recommendedName>
        <fullName evidence="4">C2 domain-containing protein</fullName>
    </recommendedName>
</protein>
<feature type="non-terminal residue" evidence="5">
    <location>
        <position position="146"/>
    </location>
</feature>
<keyword evidence="6" id="KW-1185">Reference proteome</keyword>
<dbReference type="GO" id="GO:0008654">
    <property type="term" value="P:phospholipid biosynthetic process"/>
    <property type="evidence" value="ECO:0007669"/>
    <property type="project" value="InterPro"/>
</dbReference>
<dbReference type="Proteomes" id="UP000824469">
    <property type="component" value="Unassembled WGS sequence"/>
</dbReference>
<organism evidence="5 6">
    <name type="scientific">Taxus chinensis</name>
    <name type="common">Chinese yew</name>
    <name type="synonym">Taxus wallichiana var. chinensis</name>
    <dbReference type="NCBI Taxonomy" id="29808"/>
    <lineage>
        <taxon>Eukaryota</taxon>
        <taxon>Viridiplantae</taxon>
        <taxon>Streptophyta</taxon>
        <taxon>Embryophyta</taxon>
        <taxon>Tracheophyta</taxon>
        <taxon>Spermatophyta</taxon>
        <taxon>Pinopsida</taxon>
        <taxon>Pinidae</taxon>
        <taxon>Conifers II</taxon>
        <taxon>Cupressales</taxon>
        <taxon>Taxaceae</taxon>
        <taxon>Taxus</taxon>
    </lineage>
</organism>
<dbReference type="InterPro" id="IPR000008">
    <property type="entry name" value="C2_dom"/>
</dbReference>